<feature type="region of interest" description="Disordered" evidence="1">
    <location>
        <begin position="117"/>
        <end position="177"/>
    </location>
</feature>
<evidence type="ECO:0000259" key="2">
    <source>
        <dbReference type="Pfam" id="PF03478"/>
    </source>
</evidence>
<keyword evidence="4" id="KW-1185">Reference proteome</keyword>
<evidence type="ECO:0000256" key="1">
    <source>
        <dbReference type="SAM" id="MobiDB-lite"/>
    </source>
</evidence>
<protein>
    <recommendedName>
        <fullName evidence="2">KIB1-4 beta-propeller domain-containing protein</fullName>
    </recommendedName>
</protein>
<dbReference type="AlphaFoldDB" id="A0A0E0AGM8"/>
<accession>A0A0E0AGM8</accession>
<reference evidence="3" key="1">
    <citation type="submission" date="2015-04" db="UniProtKB">
        <authorList>
            <consortium name="EnsemblPlants"/>
        </authorList>
    </citation>
    <scope>IDENTIFICATION</scope>
</reference>
<dbReference type="HOGENOM" id="CLU_049389_1_0_1"/>
<dbReference type="EnsemblPlants" id="OGLUM07G05080.1">
    <property type="protein sequence ID" value="OGLUM07G05080.1"/>
    <property type="gene ID" value="OGLUM07G05080"/>
</dbReference>
<reference evidence="3" key="2">
    <citation type="submission" date="2018-05" db="EMBL/GenBank/DDBJ databases">
        <title>OgluRS3 (Oryza glumaepatula Reference Sequence Version 3).</title>
        <authorList>
            <person name="Zhang J."/>
            <person name="Kudrna D."/>
            <person name="Lee S."/>
            <person name="Talag J."/>
            <person name="Welchert J."/>
            <person name="Wing R.A."/>
        </authorList>
    </citation>
    <scope>NUCLEOTIDE SEQUENCE [LARGE SCALE GENOMIC DNA]</scope>
</reference>
<sequence length="339" mass="36937">MAPAVAKASDLYREDDDDVGLAVILPDAWELPTRRRAASCAALPRNTDFDGASFVSKPWLALAVDGLMPGLLLPEEMALDPASRAFLSLADGRFHDIARLSPRPRGALRRELRRMARDAQGGRHRPCRPPSASPPRGCSACTSLTSRTTPTSPLSRSRAAPTTTTASTAAAAASPSLGPGTRVEVGWEYVEPDEYNRKFVGVVHLNGSFYAACYDGTVLRVTIPPAACRRPRRGWRSLRWWLAADDAGSLVFVGTESCLCPWDGDRYLSVFRWDDKLRFWHRIKSFGGRALFLSAGTAFFADARILPWCAGDCIYLTDDESVVAGSSTSSKTLGPRMTI</sequence>
<organism evidence="3">
    <name type="scientific">Oryza glumipatula</name>
    <dbReference type="NCBI Taxonomy" id="40148"/>
    <lineage>
        <taxon>Eukaryota</taxon>
        <taxon>Viridiplantae</taxon>
        <taxon>Streptophyta</taxon>
        <taxon>Embryophyta</taxon>
        <taxon>Tracheophyta</taxon>
        <taxon>Spermatophyta</taxon>
        <taxon>Magnoliopsida</taxon>
        <taxon>Liliopsida</taxon>
        <taxon>Poales</taxon>
        <taxon>Poaceae</taxon>
        <taxon>BOP clade</taxon>
        <taxon>Oryzoideae</taxon>
        <taxon>Oryzeae</taxon>
        <taxon>Oryzinae</taxon>
        <taxon>Oryza</taxon>
    </lineage>
</organism>
<dbReference type="InterPro" id="IPR005174">
    <property type="entry name" value="KIB1-4_b-propeller"/>
</dbReference>
<dbReference type="Proteomes" id="UP000026961">
    <property type="component" value="Chromosome 7"/>
</dbReference>
<evidence type="ECO:0000313" key="4">
    <source>
        <dbReference type="Proteomes" id="UP000026961"/>
    </source>
</evidence>
<dbReference type="Gramene" id="OGLUM07G05080.1">
    <property type="protein sequence ID" value="OGLUM07G05080.1"/>
    <property type="gene ID" value="OGLUM07G05080"/>
</dbReference>
<name>A0A0E0AGM8_9ORYZ</name>
<dbReference type="Pfam" id="PF03478">
    <property type="entry name" value="Beta-prop_KIB1-4"/>
    <property type="match status" value="1"/>
</dbReference>
<proteinExistence type="predicted"/>
<dbReference type="STRING" id="40148.A0A0E0AGM8"/>
<evidence type="ECO:0000313" key="3">
    <source>
        <dbReference type="EnsemblPlants" id="OGLUM07G05080.1"/>
    </source>
</evidence>
<feature type="domain" description="KIB1-4 beta-propeller" evidence="2">
    <location>
        <begin position="184"/>
        <end position="321"/>
    </location>
</feature>
<feature type="compositionally biased region" description="Low complexity" evidence="1">
    <location>
        <begin position="134"/>
        <end position="176"/>
    </location>
</feature>